<evidence type="ECO:0000256" key="2">
    <source>
        <dbReference type="ARBA" id="ARBA00022723"/>
    </source>
</evidence>
<dbReference type="GO" id="GO:0003690">
    <property type="term" value="F:double-stranded DNA binding"/>
    <property type="evidence" value="ECO:0007669"/>
    <property type="project" value="TreeGrafter"/>
</dbReference>
<evidence type="ECO:0000256" key="3">
    <source>
        <dbReference type="ARBA" id="ARBA00022771"/>
    </source>
</evidence>
<comment type="similarity">
    <text evidence="1">Belongs to the KIN17 family.</text>
</comment>
<organism evidence="7 8">
    <name type="scientific">Botryobasidium botryosum (strain FD-172 SS1)</name>
    <dbReference type="NCBI Taxonomy" id="930990"/>
    <lineage>
        <taxon>Eukaryota</taxon>
        <taxon>Fungi</taxon>
        <taxon>Dikarya</taxon>
        <taxon>Basidiomycota</taxon>
        <taxon>Agaricomycotina</taxon>
        <taxon>Agaricomycetes</taxon>
        <taxon>Cantharellales</taxon>
        <taxon>Botryobasidiaceae</taxon>
        <taxon>Botryobasidium</taxon>
    </lineage>
</organism>
<sequence length="307" mass="33869">MPRAAVGTPKHFANAMKAKGLQKLRWYCQVCEKQCRDENGFKCHAASEGHLRQMLVVGEQAGKHISDYSKDFQNDFVTLLSRRFSTQRVRANQVYQEYIQDRHHVHMNSTRWVTLTEFIKYLGREGIVRVDETEKGFYIAWIDSSPKALAKADAAQKKERATVSDEQRERMLIAEQIARAAAETGTSASAAPAEEATVGLQREEGDAPVKLSFGLKKPSPPPAPDSGAAPSTSAPFVAKPNPLKIAAKPMTNPLKGGNVFKSSKASGSGSGSGAGKRERDQDISAAQRLILEDQERKRRRMEREASS</sequence>
<evidence type="ECO:0000256" key="5">
    <source>
        <dbReference type="SAM" id="MobiDB-lite"/>
    </source>
</evidence>
<dbReference type="Pfam" id="PF25095">
    <property type="entry name" value="C2H2-zf_KIN17"/>
    <property type="match status" value="1"/>
</dbReference>
<evidence type="ECO:0000313" key="7">
    <source>
        <dbReference type="EMBL" id="KDQ15079.1"/>
    </source>
</evidence>
<dbReference type="GO" id="GO:0006974">
    <property type="term" value="P:DNA damage response"/>
    <property type="evidence" value="ECO:0007669"/>
    <property type="project" value="TreeGrafter"/>
</dbReference>
<keyword evidence="3" id="KW-0863">Zinc-finger</keyword>
<reference evidence="8" key="1">
    <citation type="journal article" date="2014" name="Proc. Natl. Acad. Sci. U.S.A.">
        <title>Extensive sampling of basidiomycete genomes demonstrates inadequacy of the white-rot/brown-rot paradigm for wood decay fungi.</title>
        <authorList>
            <person name="Riley R."/>
            <person name="Salamov A.A."/>
            <person name="Brown D.W."/>
            <person name="Nagy L.G."/>
            <person name="Floudas D."/>
            <person name="Held B.W."/>
            <person name="Levasseur A."/>
            <person name="Lombard V."/>
            <person name="Morin E."/>
            <person name="Otillar R."/>
            <person name="Lindquist E.A."/>
            <person name="Sun H."/>
            <person name="LaButti K.M."/>
            <person name="Schmutz J."/>
            <person name="Jabbour D."/>
            <person name="Luo H."/>
            <person name="Baker S.E."/>
            <person name="Pisabarro A.G."/>
            <person name="Walton J.D."/>
            <person name="Blanchette R.A."/>
            <person name="Henrissat B."/>
            <person name="Martin F."/>
            <person name="Cullen D."/>
            <person name="Hibbett D.S."/>
            <person name="Grigoriev I.V."/>
        </authorList>
    </citation>
    <scope>NUCLEOTIDE SEQUENCE [LARGE SCALE GENOMIC DNA]</scope>
    <source>
        <strain evidence="8">FD-172 SS1</strain>
    </source>
</reference>
<gene>
    <name evidence="7" type="ORF">BOTBODRAFT_82303</name>
</gene>
<keyword evidence="8" id="KW-1185">Reference proteome</keyword>
<keyword evidence="4" id="KW-0862">Zinc</keyword>
<feature type="compositionally biased region" description="Low complexity" evidence="5">
    <location>
        <begin position="225"/>
        <end position="235"/>
    </location>
</feature>
<dbReference type="AlphaFoldDB" id="A0A067MHR0"/>
<feature type="region of interest" description="Disordered" evidence="5">
    <location>
        <begin position="211"/>
        <end position="307"/>
    </location>
</feature>
<proteinExistence type="inferred from homology"/>
<dbReference type="STRING" id="930990.A0A067MHR0"/>
<dbReference type="FunCoup" id="A0A067MHR0">
    <property type="interactions" value="728"/>
</dbReference>
<dbReference type="Gene3D" id="1.10.10.2030">
    <property type="entry name" value="DNA/RNA-binding protein Kin17, conserved domain"/>
    <property type="match status" value="1"/>
</dbReference>
<dbReference type="InterPro" id="IPR038254">
    <property type="entry name" value="KIN17_WH-like_sf"/>
</dbReference>
<dbReference type="SMART" id="SM01253">
    <property type="entry name" value="Kin17_mid"/>
    <property type="match status" value="1"/>
</dbReference>
<dbReference type="GO" id="GO:0006260">
    <property type="term" value="P:DNA replication"/>
    <property type="evidence" value="ECO:0007669"/>
    <property type="project" value="TreeGrafter"/>
</dbReference>
<evidence type="ECO:0000256" key="4">
    <source>
        <dbReference type="ARBA" id="ARBA00022833"/>
    </source>
</evidence>
<dbReference type="OrthoDB" id="10266249at2759"/>
<evidence type="ECO:0000313" key="8">
    <source>
        <dbReference type="Proteomes" id="UP000027195"/>
    </source>
</evidence>
<dbReference type="SUPFAM" id="SSF57667">
    <property type="entry name" value="beta-beta-alpha zinc fingers"/>
    <property type="match status" value="1"/>
</dbReference>
<dbReference type="GO" id="GO:0008270">
    <property type="term" value="F:zinc ion binding"/>
    <property type="evidence" value="ECO:0007669"/>
    <property type="project" value="UniProtKB-KW"/>
</dbReference>
<dbReference type="InterPro" id="IPR037321">
    <property type="entry name" value="KIN17-like"/>
</dbReference>
<dbReference type="FunFam" id="1.10.10.2030:FF:000001">
    <property type="entry name" value="DNA/RNA-binding protein KIN17, putative"/>
    <property type="match status" value="1"/>
</dbReference>
<evidence type="ECO:0000259" key="6">
    <source>
        <dbReference type="SMART" id="SM01253"/>
    </source>
</evidence>
<keyword evidence="2" id="KW-0479">Metal-binding</keyword>
<dbReference type="Pfam" id="PF10357">
    <property type="entry name" value="WH_KIN17"/>
    <property type="match status" value="1"/>
</dbReference>
<dbReference type="HOGENOM" id="CLU_030065_0_0_1"/>
<dbReference type="InterPro" id="IPR019447">
    <property type="entry name" value="DNA/RNA-bd_Kin17_WH-like_dom"/>
</dbReference>
<dbReference type="InterPro" id="IPR056767">
    <property type="entry name" value="C2H2-Znf_KIN17"/>
</dbReference>
<feature type="domain" description="DNA/RNA-binding protein Kin17 WH-like" evidence="6">
    <location>
        <begin position="52"/>
        <end position="178"/>
    </location>
</feature>
<dbReference type="PANTHER" id="PTHR12805:SF0">
    <property type="entry name" value="DNA_RNA-BINDING PROTEIN KIN17"/>
    <property type="match status" value="1"/>
</dbReference>
<dbReference type="EMBL" id="KL198034">
    <property type="protein sequence ID" value="KDQ15079.1"/>
    <property type="molecule type" value="Genomic_DNA"/>
</dbReference>
<accession>A0A067MHR0</accession>
<evidence type="ECO:0000256" key="1">
    <source>
        <dbReference type="ARBA" id="ARBA00008517"/>
    </source>
</evidence>
<dbReference type="GO" id="GO:0005634">
    <property type="term" value="C:nucleus"/>
    <property type="evidence" value="ECO:0007669"/>
    <property type="project" value="TreeGrafter"/>
</dbReference>
<name>A0A067MHR0_BOTB1</name>
<dbReference type="PANTHER" id="PTHR12805">
    <property type="entry name" value="KIN17 KIN, ANTIGENIC DETERMINANT OF RECA PROTEIN HOMOLOG"/>
    <property type="match status" value="1"/>
</dbReference>
<feature type="compositionally biased region" description="Basic and acidic residues" evidence="5">
    <location>
        <begin position="290"/>
        <end position="307"/>
    </location>
</feature>
<dbReference type="InterPro" id="IPR036236">
    <property type="entry name" value="Znf_C2H2_sf"/>
</dbReference>
<dbReference type="Proteomes" id="UP000027195">
    <property type="component" value="Unassembled WGS sequence"/>
</dbReference>
<feature type="non-terminal residue" evidence="7">
    <location>
        <position position="307"/>
    </location>
</feature>
<dbReference type="InParanoid" id="A0A067MHR0"/>
<protein>
    <recommendedName>
        <fullName evidence="6">DNA/RNA-binding protein Kin17 WH-like domain-containing protein</fullName>
    </recommendedName>
</protein>